<proteinExistence type="predicted"/>
<reference evidence="3" key="1">
    <citation type="submission" date="2020-02" db="EMBL/GenBank/DDBJ databases">
        <authorList>
            <person name="Meier V. D."/>
        </authorList>
    </citation>
    <scope>NUCLEOTIDE SEQUENCE</scope>
    <source>
        <strain evidence="3">AVDCRST_MAG12</strain>
    </source>
</reference>
<dbReference type="EMBL" id="CADCVK010000413">
    <property type="protein sequence ID" value="CAA9505682.1"/>
    <property type="molecule type" value="Genomic_DNA"/>
</dbReference>
<keyword evidence="1" id="KW-0732">Signal</keyword>
<accession>A0A6J4SUH7</accession>
<organism evidence="3">
    <name type="scientific">uncultured Rubrobacteraceae bacterium</name>
    <dbReference type="NCBI Taxonomy" id="349277"/>
    <lineage>
        <taxon>Bacteria</taxon>
        <taxon>Bacillati</taxon>
        <taxon>Actinomycetota</taxon>
        <taxon>Rubrobacteria</taxon>
        <taxon>Rubrobacterales</taxon>
        <taxon>Rubrobacteraceae</taxon>
        <taxon>environmental samples</taxon>
    </lineage>
</organism>
<evidence type="ECO:0000256" key="1">
    <source>
        <dbReference type="SAM" id="SignalP"/>
    </source>
</evidence>
<evidence type="ECO:0000313" key="3">
    <source>
        <dbReference type="EMBL" id="CAA9505682.1"/>
    </source>
</evidence>
<dbReference type="SUPFAM" id="SSF51182">
    <property type="entry name" value="RmlC-like cupins"/>
    <property type="match status" value="1"/>
</dbReference>
<dbReference type="Gene3D" id="2.60.120.10">
    <property type="entry name" value="Jelly Rolls"/>
    <property type="match status" value="1"/>
</dbReference>
<name>A0A6J4SUH7_9ACTN</name>
<feature type="chain" id="PRO_5039147030" description="Cupin type-2 domain-containing protein" evidence="1">
    <location>
        <begin position="26"/>
        <end position="174"/>
    </location>
</feature>
<sequence>MSMRNWMIGAAVAAVMAVFGATAIAQQAASTREAAQDSGAKQEKGGSEKSVQVFLPPDLGWEDNPDVPGVQNAAGVGDPTKKGLYTSFGRIEEGVRFPAHTHPDARITTVLSGTMYYGVGERPDRVEFEPYPAGAVIYTPPGTPHVMWAKSGEIVVQESGYGPTDIEFASDEGR</sequence>
<dbReference type="InterPro" id="IPR011051">
    <property type="entry name" value="RmlC_Cupin_sf"/>
</dbReference>
<dbReference type="InterPro" id="IPR013096">
    <property type="entry name" value="Cupin_2"/>
</dbReference>
<evidence type="ECO:0000259" key="2">
    <source>
        <dbReference type="Pfam" id="PF07883"/>
    </source>
</evidence>
<dbReference type="InterPro" id="IPR014710">
    <property type="entry name" value="RmlC-like_jellyroll"/>
</dbReference>
<dbReference type="Pfam" id="PF07883">
    <property type="entry name" value="Cupin_2"/>
    <property type="match status" value="1"/>
</dbReference>
<protein>
    <recommendedName>
        <fullName evidence="2">Cupin type-2 domain-containing protein</fullName>
    </recommendedName>
</protein>
<dbReference type="CDD" id="cd06989">
    <property type="entry name" value="cupin_DRT102"/>
    <property type="match status" value="1"/>
</dbReference>
<dbReference type="AlphaFoldDB" id="A0A6J4SUH7"/>
<feature type="signal peptide" evidence="1">
    <location>
        <begin position="1"/>
        <end position="25"/>
    </location>
</feature>
<gene>
    <name evidence="3" type="ORF">AVDCRST_MAG12-2942</name>
</gene>
<feature type="domain" description="Cupin type-2" evidence="2">
    <location>
        <begin position="90"/>
        <end position="153"/>
    </location>
</feature>